<dbReference type="InterPro" id="IPR009057">
    <property type="entry name" value="Homeodomain-like_sf"/>
</dbReference>
<gene>
    <name evidence="8" type="ORF">Pfl04_38540</name>
</gene>
<dbReference type="SUPFAM" id="SSF46689">
    <property type="entry name" value="Homeodomain-like"/>
    <property type="match status" value="1"/>
</dbReference>
<evidence type="ECO:0000256" key="6">
    <source>
        <dbReference type="SAM" id="MobiDB-lite"/>
    </source>
</evidence>
<dbReference type="AlphaFoldDB" id="A0A8J3M2D8"/>
<dbReference type="PRINTS" id="PR00455">
    <property type="entry name" value="HTHTETR"/>
</dbReference>
<proteinExistence type="predicted"/>
<organism evidence="8 9">
    <name type="scientific">Planosporangium flavigriseum</name>
    <dbReference type="NCBI Taxonomy" id="373681"/>
    <lineage>
        <taxon>Bacteria</taxon>
        <taxon>Bacillati</taxon>
        <taxon>Actinomycetota</taxon>
        <taxon>Actinomycetes</taxon>
        <taxon>Micromonosporales</taxon>
        <taxon>Micromonosporaceae</taxon>
        <taxon>Planosporangium</taxon>
    </lineage>
</organism>
<accession>A0A8J3M2D8</accession>
<keyword evidence="3 5" id="KW-0238">DNA-binding</keyword>
<dbReference type="Pfam" id="PF13977">
    <property type="entry name" value="TetR_C_6"/>
    <property type="match status" value="1"/>
</dbReference>
<name>A0A8J3M2D8_9ACTN</name>
<keyword evidence="4" id="KW-0804">Transcription</keyword>
<evidence type="ECO:0000313" key="8">
    <source>
        <dbReference type="EMBL" id="GIG75450.1"/>
    </source>
</evidence>
<evidence type="ECO:0000256" key="3">
    <source>
        <dbReference type="ARBA" id="ARBA00023125"/>
    </source>
</evidence>
<dbReference type="SUPFAM" id="SSF48498">
    <property type="entry name" value="Tetracyclin repressor-like, C-terminal domain"/>
    <property type="match status" value="1"/>
</dbReference>
<reference evidence="8" key="1">
    <citation type="submission" date="2021-01" db="EMBL/GenBank/DDBJ databases">
        <title>Whole genome shotgun sequence of Planosporangium flavigriseum NBRC 105377.</title>
        <authorList>
            <person name="Komaki H."/>
            <person name="Tamura T."/>
        </authorList>
    </citation>
    <scope>NUCLEOTIDE SEQUENCE</scope>
    <source>
        <strain evidence="8">NBRC 105377</strain>
    </source>
</reference>
<keyword evidence="9" id="KW-1185">Reference proteome</keyword>
<dbReference type="GO" id="GO:0003700">
    <property type="term" value="F:DNA-binding transcription factor activity"/>
    <property type="evidence" value="ECO:0007669"/>
    <property type="project" value="TreeGrafter"/>
</dbReference>
<dbReference type="PANTHER" id="PTHR30055">
    <property type="entry name" value="HTH-TYPE TRANSCRIPTIONAL REGULATOR RUTR"/>
    <property type="match status" value="1"/>
</dbReference>
<sequence>MSARSTHTSSRASSTDAPAPPPRVTRRRSETRQRMLDAAFEVFAARGFGRATVEEVCEAAGYTRGAFYSNFSSMDELFFALYEQRTAAMVALIEQTLAGTISAAQEGDLAGAVDRILASLGADSRWYAVNAEFTAHALRHPEVAAALARYRRAVRQALIPIVEAAAAGGKLPAASATPDLLARTIVAIHDGTLPQVLIEPDDESLRKWQRDLLLGATLGGRST</sequence>
<protein>
    <submittedName>
        <fullName evidence="8">TetR family transcriptional regulator</fullName>
    </submittedName>
</protein>
<evidence type="ECO:0000259" key="7">
    <source>
        <dbReference type="PROSITE" id="PS50977"/>
    </source>
</evidence>
<dbReference type="PROSITE" id="PS50977">
    <property type="entry name" value="HTH_TETR_2"/>
    <property type="match status" value="1"/>
</dbReference>
<dbReference type="InterPro" id="IPR050109">
    <property type="entry name" value="HTH-type_TetR-like_transc_reg"/>
</dbReference>
<dbReference type="InterPro" id="IPR036271">
    <property type="entry name" value="Tet_transcr_reg_TetR-rel_C_sf"/>
</dbReference>
<dbReference type="Gene3D" id="1.10.357.10">
    <property type="entry name" value="Tetracycline Repressor, domain 2"/>
    <property type="match status" value="1"/>
</dbReference>
<feature type="DNA-binding region" description="H-T-H motif" evidence="5">
    <location>
        <begin position="52"/>
        <end position="71"/>
    </location>
</feature>
<dbReference type="Proteomes" id="UP000653674">
    <property type="component" value="Unassembled WGS sequence"/>
</dbReference>
<dbReference type="RefSeq" id="WP_168079493.1">
    <property type="nucleotide sequence ID" value="NZ_BAAAQJ010000027.1"/>
</dbReference>
<evidence type="ECO:0000313" key="9">
    <source>
        <dbReference type="Proteomes" id="UP000653674"/>
    </source>
</evidence>
<evidence type="ECO:0000256" key="4">
    <source>
        <dbReference type="ARBA" id="ARBA00023163"/>
    </source>
</evidence>
<dbReference type="GO" id="GO:0000976">
    <property type="term" value="F:transcription cis-regulatory region binding"/>
    <property type="evidence" value="ECO:0007669"/>
    <property type="project" value="TreeGrafter"/>
</dbReference>
<feature type="domain" description="HTH tetR-type" evidence="7">
    <location>
        <begin position="29"/>
        <end position="89"/>
    </location>
</feature>
<evidence type="ECO:0000256" key="1">
    <source>
        <dbReference type="ARBA" id="ARBA00022491"/>
    </source>
</evidence>
<feature type="region of interest" description="Disordered" evidence="6">
    <location>
        <begin position="1"/>
        <end position="31"/>
    </location>
</feature>
<dbReference type="Pfam" id="PF00440">
    <property type="entry name" value="TetR_N"/>
    <property type="match status" value="1"/>
</dbReference>
<feature type="compositionally biased region" description="Low complexity" evidence="6">
    <location>
        <begin position="1"/>
        <end position="17"/>
    </location>
</feature>
<dbReference type="PANTHER" id="PTHR30055:SF241">
    <property type="entry name" value="TRANSCRIPTIONAL REGULATORY PROTEIN"/>
    <property type="match status" value="1"/>
</dbReference>
<evidence type="ECO:0000256" key="5">
    <source>
        <dbReference type="PROSITE-ProRule" id="PRU00335"/>
    </source>
</evidence>
<dbReference type="InterPro" id="IPR039538">
    <property type="entry name" value="BetI_C"/>
</dbReference>
<comment type="caution">
    <text evidence="8">The sequence shown here is derived from an EMBL/GenBank/DDBJ whole genome shotgun (WGS) entry which is preliminary data.</text>
</comment>
<dbReference type="EMBL" id="BONU01000031">
    <property type="protein sequence ID" value="GIG75450.1"/>
    <property type="molecule type" value="Genomic_DNA"/>
</dbReference>
<keyword evidence="2" id="KW-0805">Transcription regulation</keyword>
<dbReference type="InterPro" id="IPR001647">
    <property type="entry name" value="HTH_TetR"/>
</dbReference>
<evidence type="ECO:0000256" key="2">
    <source>
        <dbReference type="ARBA" id="ARBA00023015"/>
    </source>
</evidence>
<keyword evidence="1" id="KW-0678">Repressor</keyword>